<dbReference type="EMBL" id="CP019082">
    <property type="protein sequence ID" value="APW59691.1"/>
    <property type="molecule type" value="Genomic_DNA"/>
</dbReference>
<protein>
    <submittedName>
        <fullName evidence="2">Uncharacterized protein</fullName>
    </submittedName>
</protein>
<accession>A0A1U7CL91</accession>
<dbReference type="STRING" id="1387353.BSF38_01122"/>
<feature type="compositionally biased region" description="Polar residues" evidence="1">
    <location>
        <begin position="351"/>
        <end position="365"/>
    </location>
</feature>
<keyword evidence="3" id="KW-1185">Reference proteome</keyword>
<feature type="compositionally biased region" description="Low complexity" evidence="1">
    <location>
        <begin position="325"/>
        <end position="350"/>
    </location>
</feature>
<evidence type="ECO:0000256" key="1">
    <source>
        <dbReference type="SAM" id="MobiDB-lite"/>
    </source>
</evidence>
<proteinExistence type="predicted"/>
<dbReference type="OrthoDB" id="275577at2"/>
<sequence length="365" mass="40789">MTDNAKNSFPRSRPLGLLAGTLVVMAAGAASLDENRARFLQTSAVARRDLAESLRRFDQDFRVEQQQAVRSIDDRLKTLPTEEREHYLAAMRRFHNWVEGLPERVRDDLLAKAPDQRLSSVKTLVAKYPLPDVEARSPVDFIQTGGTGAFEVASLCKTWLALSPQERQKLDASPAGSRRAELHRLGHNRNIPAELTPPDYNEKHWIDQAENRLNEIRGSGTVQKDWITKLENRIAQTSANRKGDGKESPRPFLHRLAVNLYVQEHTPPAKVDSGRLAQFFASIPSWVQSTFNVFPSDEARRRLTLVYRLVYPHPQEFDPRAGAGTKAQASPSPAASKTAQPRPSAPQAQPKNATSKPSNPVQSPF</sequence>
<name>A0A1U7CL91_9BACT</name>
<dbReference type="AlphaFoldDB" id="A0A1U7CL91"/>
<reference evidence="3" key="1">
    <citation type="submission" date="2016-12" db="EMBL/GenBank/DDBJ databases">
        <title>Comparative genomics of four Isosphaeraceae planctomycetes: a common pool of plasmids and glycoside hydrolase genes.</title>
        <authorList>
            <person name="Ivanova A."/>
        </authorList>
    </citation>
    <scope>NUCLEOTIDE SEQUENCE [LARGE SCALE GENOMIC DNA]</scope>
    <source>
        <strain evidence="3">PX4</strain>
    </source>
</reference>
<feature type="region of interest" description="Disordered" evidence="1">
    <location>
        <begin position="316"/>
        <end position="365"/>
    </location>
</feature>
<dbReference type="RefSeq" id="WP_076343837.1">
    <property type="nucleotide sequence ID" value="NZ_CP019082.1"/>
</dbReference>
<evidence type="ECO:0000313" key="2">
    <source>
        <dbReference type="EMBL" id="APW59691.1"/>
    </source>
</evidence>
<gene>
    <name evidence="2" type="ORF">BSF38_01122</name>
</gene>
<organism evidence="2 3">
    <name type="scientific">Paludisphaera borealis</name>
    <dbReference type="NCBI Taxonomy" id="1387353"/>
    <lineage>
        <taxon>Bacteria</taxon>
        <taxon>Pseudomonadati</taxon>
        <taxon>Planctomycetota</taxon>
        <taxon>Planctomycetia</taxon>
        <taxon>Isosphaerales</taxon>
        <taxon>Isosphaeraceae</taxon>
        <taxon>Paludisphaera</taxon>
    </lineage>
</organism>
<dbReference type="Proteomes" id="UP000186309">
    <property type="component" value="Chromosome"/>
</dbReference>
<dbReference type="KEGG" id="pbor:BSF38_01122"/>
<evidence type="ECO:0000313" key="3">
    <source>
        <dbReference type="Proteomes" id="UP000186309"/>
    </source>
</evidence>